<feature type="compositionally biased region" description="Polar residues" evidence="1">
    <location>
        <begin position="194"/>
        <end position="204"/>
    </location>
</feature>
<feature type="compositionally biased region" description="Acidic residues" evidence="1">
    <location>
        <begin position="179"/>
        <end position="192"/>
    </location>
</feature>
<evidence type="ECO:0000256" key="1">
    <source>
        <dbReference type="SAM" id="MobiDB-lite"/>
    </source>
</evidence>
<reference evidence="2 3" key="1">
    <citation type="journal article" date="2015" name="Sci. Rep.">
        <title>Chromosome-level genome map provides insights into diverse defense mechanisms in the medicinal fungus Ganoderma sinense.</title>
        <authorList>
            <person name="Zhu Y."/>
            <person name="Xu J."/>
            <person name="Sun C."/>
            <person name="Zhou S."/>
            <person name="Xu H."/>
            <person name="Nelson D.R."/>
            <person name="Qian J."/>
            <person name="Song J."/>
            <person name="Luo H."/>
            <person name="Xiang L."/>
            <person name="Li Y."/>
            <person name="Xu Z."/>
            <person name="Ji A."/>
            <person name="Wang L."/>
            <person name="Lu S."/>
            <person name="Hayward A."/>
            <person name="Sun W."/>
            <person name="Li X."/>
            <person name="Schwartz D.C."/>
            <person name="Wang Y."/>
            <person name="Chen S."/>
        </authorList>
    </citation>
    <scope>NUCLEOTIDE SEQUENCE [LARGE SCALE GENOMIC DNA]</scope>
    <source>
        <strain evidence="2 3">ZZ0214-1</strain>
    </source>
</reference>
<name>A0A2G8RTT9_9APHY</name>
<organism evidence="2 3">
    <name type="scientific">Ganoderma sinense ZZ0214-1</name>
    <dbReference type="NCBI Taxonomy" id="1077348"/>
    <lineage>
        <taxon>Eukaryota</taxon>
        <taxon>Fungi</taxon>
        <taxon>Dikarya</taxon>
        <taxon>Basidiomycota</taxon>
        <taxon>Agaricomycotina</taxon>
        <taxon>Agaricomycetes</taxon>
        <taxon>Polyporales</taxon>
        <taxon>Polyporaceae</taxon>
        <taxon>Ganoderma</taxon>
    </lineage>
</organism>
<gene>
    <name evidence="2" type="ORF">GSI_12781</name>
</gene>
<proteinExistence type="predicted"/>
<dbReference type="AlphaFoldDB" id="A0A2G8RTT9"/>
<comment type="caution">
    <text evidence="2">The sequence shown here is derived from an EMBL/GenBank/DDBJ whole genome shotgun (WGS) entry which is preliminary data.</text>
</comment>
<sequence>MIRPPTEPPELRIVEPAIPLFVPPLQTPTAPPPQSSTPKVKKPNFSFLPLLPVEDPSTLSAPVVQSAPTPPRRKINMNFLPVNAMPEPEPPSVLPHSPQDRGVGTQSESALLPSQTSFVSGPDPPSRSDAGQLNSESADYEVSSLTPTTSTSDKPSMSPPPLSLSLPATSFLPLAAESDTDTDTYTDTDGESDAPSNSTVASSVPSPPCEFEDGPELDDLKIGSYFPPVSLAHPLMDPSTPHLHALSHEEAIVLASSLSPEPGQTPPLSVLFPSPKRLNRILPPPLDPTVPSVISQSSTKSPAIFASLKSSAPLPDRPSITLPPGLVSGARTAESSLPTTPLSVGRILQKKLMLEALPSPALVPPSPFELEPHQRSGASPRFSQGVLPESAAADHDHHVLIEKLEGLRVAEAESLSDTPVSKAVPAVAADIPPATGGSPSPMLTLESMRVAWDANARQGLARAATRSGGVAVIAPSLSRRRMS</sequence>
<dbReference type="STRING" id="1077348.A0A2G8RTT9"/>
<evidence type="ECO:0000313" key="2">
    <source>
        <dbReference type="EMBL" id="PIL24894.1"/>
    </source>
</evidence>
<dbReference type="OrthoDB" id="2802795at2759"/>
<feature type="compositionally biased region" description="Pro residues" evidence="1">
    <location>
        <begin position="22"/>
        <end position="35"/>
    </location>
</feature>
<feature type="compositionally biased region" description="Polar residues" evidence="1">
    <location>
        <begin position="129"/>
        <end position="154"/>
    </location>
</feature>
<protein>
    <submittedName>
        <fullName evidence="2">Uncharacterized protein</fullName>
    </submittedName>
</protein>
<keyword evidence="3" id="KW-1185">Reference proteome</keyword>
<feature type="region of interest" description="Disordered" evidence="1">
    <location>
        <begin position="179"/>
        <end position="218"/>
    </location>
</feature>
<dbReference type="Proteomes" id="UP000230002">
    <property type="component" value="Unassembled WGS sequence"/>
</dbReference>
<feature type="region of interest" description="Disordered" evidence="1">
    <location>
        <begin position="22"/>
        <end position="167"/>
    </location>
</feature>
<evidence type="ECO:0000313" key="3">
    <source>
        <dbReference type="Proteomes" id="UP000230002"/>
    </source>
</evidence>
<accession>A0A2G8RTT9</accession>
<dbReference type="EMBL" id="AYKW01000056">
    <property type="protein sequence ID" value="PIL24894.1"/>
    <property type="molecule type" value="Genomic_DNA"/>
</dbReference>
<feature type="compositionally biased region" description="Polar residues" evidence="1">
    <location>
        <begin position="104"/>
        <end position="119"/>
    </location>
</feature>